<dbReference type="Proteomes" id="UP001596201">
    <property type="component" value="Unassembled WGS sequence"/>
</dbReference>
<evidence type="ECO:0000256" key="2">
    <source>
        <dbReference type="SAM" id="Phobius"/>
    </source>
</evidence>
<feature type="transmembrane region" description="Helical" evidence="2">
    <location>
        <begin position="85"/>
        <end position="104"/>
    </location>
</feature>
<feature type="region of interest" description="Disordered" evidence="1">
    <location>
        <begin position="1"/>
        <end position="25"/>
    </location>
</feature>
<feature type="transmembrane region" description="Helical" evidence="2">
    <location>
        <begin position="142"/>
        <end position="161"/>
    </location>
</feature>
<dbReference type="InterPro" id="IPR014509">
    <property type="entry name" value="YjdF-like"/>
</dbReference>
<organism evidence="3 4">
    <name type="scientific">Salinirubrum litoreum</name>
    <dbReference type="NCBI Taxonomy" id="1126234"/>
    <lineage>
        <taxon>Archaea</taxon>
        <taxon>Methanobacteriati</taxon>
        <taxon>Methanobacteriota</taxon>
        <taxon>Stenosarchaea group</taxon>
        <taxon>Halobacteria</taxon>
        <taxon>Halobacteriales</taxon>
        <taxon>Haloferacaceae</taxon>
        <taxon>Salinirubrum</taxon>
    </lineage>
</organism>
<dbReference type="Pfam" id="PF09997">
    <property type="entry name" value="DUF2238"/>
    <property type="match status" value="1"/>
</dbReference>
<keyword evidence="2" id="KW-1133">Transmembrane helix</keyword>
<accession>A0ABD5RE31</accession>
<feature type="transmembrane region" description="Helical" evidence="2">
    <location>
        <begin position="55"/>
        <end position="73"/>
    </location>
</feature>
<evidence type="ECO:0000313" key="3">
    <source>
        <dbReference type="EMBL" id="MFC5368264.1"/>
    </source>
</evidence>
<proteinExistence type="predicted"/>
<evidence type="ECO:0000313" key="4">
    <source>
        <dbReference type="Proteomes" id="UP001596201"/>
    </source>
</evidence>
<comment type="caution">
    <text evidence="3">The sequence shown here is derived from an EMBL/GenBank/DDBJ whole genome shotgun (WGS) entry which is preliminary data.</text>
</comment>
<name>A0ABD5RE31_9EURY</name>
<keyword evidence="2" id="KW-0472">Membrane</keyword>
<feature type="compositionally biased region" description="Low complexity" evidence="1">
    <location>
        <begin position="1"/>
        <end position="18"/>
    </location>
</feature>
<keyword evidence="2" id="KW-0812">Transmembrane</keyword>
<feature type="transmembrane region" description="Helical" evidence="2">
    <location>
        <begin position="26"/>
        <end position="43"/>
    </location>
</feature>
<protein>
    <recommendedName>
        <fullName evidence="5">VanZ like family protein</fullName>
    </recommendedName>
</protein>
<dbReference type="RefSeq" id="WP_227230519.1">
    <property type="nucleotide sequence ID" value="NZ_JAJCVJ010000002.1"/>
</dbReference>
<sequence>MSRTDGGTQTPTPATPRRATGRRSRVAPRLAVTLLSLLLAAVVCWNPNTGGLSPYPHYAVALATYPLLFRTVLGVDLRVRERLLVTTALVLHPLAVLYGVYRAVWWFDLLTHFLSAVVVAAIGLTVLLAVERDRAWTLTSRMLSVSTVVVVLVAGVGWEIYEFYEVRFLVTGFDDTLGDLLFDLLGGLFVVRYGRDYLDPVSADVAGHWRRLRAASPV</sequence>
<gene>
    <name evidence="3" type="ORF">ACFPJ5_15145</name>
</gene>
<feature type="transmembrane region" description="Helical" evidence="2">
    <location>
        <begin position="110"/>
        <end position="130"/>
    </location>
</feature>
<reference evidence="3 4" key="1">
    <citation type="journal article" date="2019" name="Int. J. Syst. Evol. Microbiol.">
        <title>The Global Catalogue of Microorganisms (GCM) 10K type strain sequencing project: providing services to taxonomists for standard genome sequencing and annotation.</title>
        <authorList>
            <consortium name="The Broad Institute Genomics Platform"/>
            <consortium name="The Broad Institute Genome Sequencing Center for Infectious Disease"/>
            <person name="Wu L."/>
            <person name="Ma J."/>
        </authorList>
    </citation>
    <scope>NUCLEOTIDE SEQUENCE [LARGE SCALE GENOMIC DNA]</scope>
    <source>
        <strain evidence="3 4">CGMCC 1.12237</strain>
    </source>
</reference>
<evidence type="ECO:0000256" key="1">
    <source>
        <dbReference type="SAM" id="MobiDB-lite"/>
    </source>
</evidence>
<keyword evidence="4" id="KW-1185">Reference proteome</keyword>
<evidence type="ECO:0008006" key="5">
    <source>
        <dbReference type="Google" id="ProtNLM"/>
    </source>
</evidence>
<dbReference type="AlphaFoldDB" id="A0ABD5RE31"/>
<dbReference type="EMBL" id="JBHSKX010000002">
    <property type="protein sequence ID" value="MFC5368264.1"/>
    <property type="molecule type" value="Genomic_DNA"/>
</dbReference>